<dbReference type="CDD" id="cd00075">
    <property type="entry name" value="HATPase"/>
    <property type="match status" value="1"/>
</dbReference>
<feature type="domain" description="Histidine kinase" evidence="12">
    <location>
        <begin position="249"/>
        <end position="480"/>
    </location>
</feature>
<dbReference type="Gene3D" id="3.30.565.10">
    <property type="entry name" value="Histidine kinase-like ATPase, C-terminal domain"/>
    <property type="match status" value="1"/>
</dbReference>
<sequence length="495" mass="54623">MFFEQLSAQFRTLRFRLMLWNATAVILTGIAVLVTLREGVRFALQAELDQVLTQDLQEISLYFSEEKQQLNWQRLEEELDRKARGHEFQGWFVQFFDARGLTAWSSSGTPGGLNLISIAASGRKRTSRDGYRIVFLDLPGADPRGKQVCVGSSQAFITRDMARLDRLTLLVGGIVLVLSPLGGYLLAGRATRPLAEIIQTTASLRPSELSERLPLRDAGDELDHLAITINGLLDRIADYLQEKHDFLANAAHELRTPLAAIRSSVEVALSKGRSSAEYEELLAEMIEECASLESLVNQLLLLAESDADRLRVSAERTSLSDVVKTAIDMFQPVAEFRGLRIESYSLTPCTVIGNRLHLRQVMNNLLDNAIKFTAARYDDETNENRGSGVVRVSLFVNEEKGLAEVVVSDNGIGIPEKHLPHIFERFYRVDRKRSRGSSVGGTGLGLCICAAIINAHHGEISATSRDNEGTTFRFTIPIAKPLSSIAAAPATAVNS</sequence>
<evidence type="ECO:0000313" key="15">
    <source>
        <dbReference type="Proteomes" id="UP000001887"/>
    </source>
</evidence>
<accession>D2QX60</accession>
<dbReference type="SUPFAM" id="SSF158472">
    <property type="entry name" value="HAMP domain-like"/>
    <property type="match status" value="1"/>
</dbReference>
<keyword evidence="4" id="KW-0597">Phosphoprotein</keyword>
<keyword evidence="9" id="KW-0902">Two-component regulatory system</keyword>
<evidence type="ECO:0000256" key="6">
    <source>
        <dbReference type="ARBA" id="ARBA00022692"/>
    </source>
</evidence>
<evidence type="ECO:0000256" key="11">
    <source>
        <dbReference type="SAM" id="Phobius"/>
    </source>
</evidence>
<keyword evidence="5 14" id="KW-0808">Transferase</keyword>
<dbReference type="CDD" id="cd06225">
    <property type="entry name" value="HAMP"/>
    <property type="match status" value="1"/>
</dbReference>
<keyword evidence="7 14" id="KW-0418">Kinase</keyword>
<dbReference type="HOGENOM" id="CLU_000445_89_6_0"/>
<evidence type="ECO:0000256" key="5">
    <source>
        <dbReference type="ARBA" id="ARBA00022679"/>
    </source>
</evidence>
<evidence type="ECO:0000256" key="1">
    <source>
        <dbReference type="ARBA" id="ARBA00000085"/>
    </source>
</evidence>
<dbReference type="EC" id="2.7.13.3" evidence="3"/>
<dbReference type="SUPFAM" id="SSF47384">
    <property type="entry name" value="Homodimeric domain of signal transducing histidine kinase"/>
    <property type="match status" value="1"/>
</dbReference>
<keyword evidence="15" id="KW-1185">Reference proteome</keyword>
<dbReference type="GO" id="GO:0005886">
    <property type="term" value="C:plasma membrane"/>
    <property type="evidence" value="ECO:0007669"/>
    <property type="project" value="TreeGrafter"/>
</dbReference>
<dbReference type="Gene3D" id="6.10.340.10">
    <property type="match status" value="1"/>
</dbReference>
<keyword evidence="6 11" id="KW-0812">Transmembrane</keyword>
<dbReference type="PANTHER" id="PTHR45436:SF5">
    <property type="entry name" value="SENSOR HISTIDINE KINASE TRCS"/>
    <property type="match status" value="1"/>
</dbReference>
<dbReference type="SMART" id="SM00388">
    <property type="entry name" value="HisKA"/>
    <property type="match status" value="1"/>
</dbReference>
<dbReference type="InterPro" id="IPR003661">
    <property type="entry name" value="HisK_dim/P_dom"/>
</dbReference>
<feature type="transmembrane region" description="Helical" evidence="11">
    <location>
        <begin position="17"/>
        <end position="36"/>
    </location>
</feature>
<evidence type="ECO:0000256" key="8">
    <source>
        <dbReference type="ARBA" id="ARBA00022989"/>
    </source>
</evidence>
<dbReference type="PRINTS" id="PR00344">
    <property type="entry name" value="BCTRLSENSOR"/>
</dbReference>
<dbReference type="InterPro" id="IPR005467">
    <property type="entry name" value="His_kinase_dom"/>
</dbReference>
<dbReference type="KEGG" id="psl:Psta_3236"/>
<dbReference type="Proteomes" id="UP000001887">
    <property type="component" value="Chromosome"/>
</dbReference>
<feature type="transmembrane region" description="Helical" evidence="11">
    <location>
        <begin position="167"/>
        <end position="187"/>
    </location>
</feature>
<feature type="domain" description="HAMP" evidence="13">
    <location>
        <begin position="188"/>
        <end position="241"/>
    </location>
</feature>
<evidence type="ECO:0000259" key="13">
    <source>
        <dbReference type="PROSITE" id="PS50885"/>
    </source>
</evidence>
<dbReference type="FunFam" id="1.10.287.130:FF:000001">
    <property type="entry name" value="Two-component sensor histidine kinase"/>
    <property type="match status" value="1"/>
</dbReference>
<evidence type="ECO:0000256" key="4">
    <source>
        <dbReference type="ARBA" id="ARBA00022553"/>
    </source>
</evidence>
<dbReference type="SMART" id="SM00387">
    <property type="entry name" value="HATPase_c"/>
    <property type="match status" value="1"/>
</dbReference>
<comment type="catalytic activity">
    <reaction evidence="1">
        <text>ATP + protein L-histidine = ADP + protein N-phospho-L-histidine.</text>
        <dbReference type="EC" id="2.7.13.3"/>
    </reaction>
</comment>
<dbReference type="InterPro" id="IPR003594">
    <property type="entry name" value="HATPase_dom"/>
</dbReference>
<proteinExistence type="predicted"/>
<evidence type="ECO:0000256" key="3">
    <source>
        <dbReference type="ARBA" id="ARBA00012438"/>
    </source>
</evidence>
<reference evidence="14 15" key="1">
    <citation type="journal article" date="2009" name="Stand. Genomic Sci.">
        <title>Complete genome sequence of Pirellula staleyi type strain (ATCC 27377).</title>
        <authorList>
            <person name="Clum A."/>
            <person name="Tindall B.J."/>
            <person name="Sikorski J."/>
            <person name="Ivanova N."/>
            <person name="Mavrommatis K."/>
            <person name="Lucas S."/>
            <person name="Glavina del Rio T."/>
            <person name="Nolan M."/>
            <person name="Chen F."/>
            <person name="Tice H."/>
            <person name="Pitluck S."/>
            <person name="Cheng J.F."/>
            <person name="Chertkov O."/>
            <person name="Brettin T."/>
            <person name="Han C."/>
            <person name="Detter J.C."/>
            <person name="Kuske C."/>
            <person name="Bruce D."/>
            <person name="Goodwin L."/>
            <person name="Ovchinikova G."/>
            <person name="Pati A."/>
            <person name="Mikhailova N."/>
            <person name="Chen A."/>
            <person name="Palaniappan K."/>
            <person name="Land M."/>
            <person name="Hauser L."/>
            <person name="Chang Y.J."/>
            <person name="Jeffries C.D."/>
            <person name="Chain P."/>
            <person name="Rohde M."/>
            <person name="Goker M."/>
            <person name="Bristow J."/>
            <person name="Eisen J.A."/>
            <person name="Markowitz V."/>
            <person name="Hugenholtz P."/>
            <person name="Kyrpides N.C."/>
            <person name="Klenk H.P."/>
            <person name="Lapidus A."/>
        </authorList>
    </citation>
    <scope>NUCLEOTIDE SEQUENCE [LARGE SCALE GENOMIC DNA]</scope>
    <source>
        <strain evidence="15">ATCC 27377 / DSM 6068 / ICPB 4128</strain>
    </source>
</reference>
<dbReference type="InterPro" id="IPR050428">
    <property type="entry name" value="TCS_sensor_his_kinase"/>
</dbReference>
<dbReference type="InterPro" id="IPR036890">
    <property type="entry name" value="HATPase_C_sf"/>
</dbReference>
<name>D2QX60_PIRSD</name>
<dbReference type="AlphaFoldDB" id="D2QX60"/>
<dbReference type="SUPFAM" id="SSF55874">
    <property type="entry name" value="ATPase domain of HSP90 chaperone/DNA topoisomerase II/histidine kinase"/>
    <property type="match status" value="1"/>
</dbReference>
<evidence type="ECO:0000256" key="9">
    <source>
        <dbReference type="ARBA" id="ARBA00023012"/>
    </source>
</evidence>
<dbReference type="eggNOG" id="COG5002">
    <property type="taxonomic scope" value="Bacteria"/>
</dbReference>
<dbReference type="Pfam" id="PF02518">
    <property type="entry name" value="HATPase_c"/>
    <property type="match status" value="1"/>
</dbReference>
<evidence type="ECO:0000256" key="2">
    <source>
        <dbReference type="ARBA" id="ARBA00004370"/>
    </source>
</evidence>
<dbReference type="InterPro" id="IPR003660">
    <property type="entry name" value="HAMP_dom"/>
</dbReference>
<organism evidence="14 15">
    <name type="scientific">Pirellula staleyi (strain ATCC 27377 / DSM 6068 / ICPB 4128)</name>
    <name type="common">Pirella staleyi</name>
    <dbReference type="NCBI Taxonomy" id="530564"/>
    <lineage>
        <taxon>Bacteria</taxon>
        <taxon>Pseudomonadati</taxon>
        <taxon>Planctomycetota</taxon>
        <taxon>Planctomycetia</taxon>
        <taxon>Pirellulales</taxon>
        <taxon>Pirellulaceae</taxon>
        <taxon>Pirellula</taxon>
    </lineage>
</organism>
<evidence type="ECO:0000256" key="7">
    <source>
        <dbReference type="ARBA" id="ARBA00022777"/>
    </source>
</evidence>
<dbReference type="CDD" id="cd00082">
    <property type="entry name" value="HisKA"/>
    <property type="match status" value="1"/>
</dbReference>
<dbReference type="Pfam" id="PF00512">
    <property type="entry name" value="HisKA"/>
    <property type="match status" value="1"/>
</dbReference>
<dbReference type="InterPro" id="IPR004358">
    <property type="entry name" value="Sig_transdc_His_kin-like_C"/>
</dbReference>
<dbReference type="PROSITE" id="PS50109">
    <property type="entry name" value="HIS_KIN"/>
    <property type="match status" value="1"/>
</dbReference>
<dbReference type="FunFam" id="3.30.565.10:FF:000006">
    <property type="entry name" value="Sensor histidine kinase WalK"/>
    <property type="match status" value="1"/>
</dbReference>
<evidence type="ECO:0000313" key="14">
    <source>
        <dbReference type="EMBL" id="ADB17900.1"/>
    </source>
</evidence>
<dbReference type="PROSITE" id="PS50885">
    <property type="entry name" value="HAMP"/>
    <property type="match status" value="1"/>
</dbReference>
<evidence type="ECO:0000259" key="12">
    <source>
        <dbReference type="PROSITE" id="PS50109"/>
    </source>
</evidence>
<keyword evidence="8 11" id="KW-1133">Transmembrane helix</keyword>
<dbReference type="Gene3D" id="1.10.287.130">
    <property type="match status" value="1"/>
</dbReference>
<evidence type="ECO:0000256" key="10">
    <source>
        <dbReference type="ARBA" id="ARBA00023136"/>
    </source>
</evidence>
<dbReference type="PANTHER" id="PTHR45436">
    <property type="entry name" value="SENSOR HISTIDINE KINASE YKOH"/>
    <property type="match status" value="1"/>
</dbReference>
<dbReference type="InterPro" id="IPR036097">
    <property type="entry name" value="HisK_dim/P_sf"/>
</dbReference>
<dbReference type="EMBL" id="CP001848">
    <property type="protein sequence ID" value="ADB17900.1"/>
    <property type="molecule type" value="Genomic_DNA"/>
</dbReference>
<comment type="subcellular location">
    <subcellularLocation>
        <location evidence="2">Membrane</location>
    </subcellularLocation>
</comment>
<dbReference type="GO" id="GO:0000155">
    <property type="term" value="F:phosphorelay sensor kinase activity"/>
    <property type="evidence" value="ECO:0007669"/>
    <property type="project" value="InterPro"/>
</dbReference>
<keyword evidence="10 11" id="KW-0472">Membrane</keyword>
<dbReference type="STRING" id="530564.Psta_3236"/>
<dbReference type="Pfam" id="PF00672">
    <property type="entry name" value="HAMP"/>
    <property type="match status" value="1"/>
</dbReference>
<dbReference type="SMART" id="SM00304">
    <property type="entry name" value="HAMP"/>
    <property type="match status" value="1"/>
</dbReference>
<protein>
    <recommendedName>
        <fullName evidence="3">histidine kinase</fullName>
        <ecNumber evidence="3">2.7.13.3</ecNumber>
    </recommendedName>
</protein>
<gene>
    <name evidence="14" type="ordered locus">Psta_3236</name>
</gene>